<dbReference type="PANTHER" id="PTHR43257:SF2">
    <property type="entry name" value="PYRUVATE DEHYDROGENASE E1 COMPONENT SUBUNIT BETA"/>
    <property type="match status" value="1"/>
</dbReference>
<evidence type="ECO:0000256" key="3">
    <source>
        <dbReference type="ARBA" id="ARBA00023002"/>
    </source>
</evidence>
<dbReference type="SMART" id="SM00861">
    <property type="entry name" value="Transket_pyr"/>
    <property type="match status" value="1"/>
</dbReference>
<dbReference type="Gene3D" id="3.40.50.970">
    <property type="match status" value="2"/>
</dbReference>
<dbReference type="Pfam" id="PF02780">
    <property type="entry name" value="Transketolase_C"/>
    <property type="match status" value="1"/>
</dbReference>
<gene>
    <name evidence="6" type="ORF">CYPRO_2389</name>
</gene>
<evidence type="ECO:0000256" key="2">
    <source>
        <dbReference type="ARBA" id="ARBA00003906"/>
    </source>
</evidence>
<dbReference type="Proteomes" id="UP000254808">
    <property type="component" value="Chromosome"/>
</dbReference>
<dbReference type="InterPro" id="IPR005475">
    <property type="entry name" value="Transketolase-like_Pyr-bd"/>
</dbReference>
<dbReference type="PANTHER" id="PTHR43257">
    <property type="entry name" value="PYRUVATE DEHYDROGENASE E1 COMPONENT BETA SUBUNIT"/>
    <property type="match status" value="1"/>
</dbReference>
<evidence type="ECO:0000313" key="7">
    <source>
        <dbReference type="Proteomes" id="UP000254808"/>
    </source>
</evidence>
<sequence length="690" mass="76107">MSVETLNGTTQLVPADSAFKIRSASIKKFSKDHLTDSLRTMMLSRRLDDKMLTLLKQGRGFFHIGGSGHEAIQVAAGKNMIPRKDWGMLYYRDMSYALTMGMTARELLSAHLSKVTDTSAGRQMPSHFNSKELNIVSVNSALGAQFLPGLGIAQGIKFLGDDEVVYISTGDGGTSEGSFFELLNWATRDKVPAVIVVQDNKYAISVPVQEQTSNKSISKTVQGFANLEIIECDGTDYLQSFAAMEKAVTHARSGKGPALVHAHVVRLLPHSSSDDHRKYRTTEDLEADKVHDPITKLARQMVKAKIATQEEIDALFDEVKKQVDDDTKWCMSQEDPKPEDGVKHVLFEGETQLDYENEEPSGEPIVMVDAINHALYEEMERDERVIVFGEDVAGGKGGVFTATRGLTDAFGNSRCYNAPIAEASIIGTACGLSIKGFKPVPEIQFADYIWPAMQMLRNQVSVLRYRSNNQFANPMVIRVPCGGYIHGGLCHSQNIEATFGHIPGYKIVMPSNAADAKGLLKTAIRGEDPVIYLEHKFLYRQGFARRPEPGKDYLVPIGKASVVREGSDLTIVTYGALVQKALNAAKAYAKKDISIEVIDLRTIVPYDAETVHNSLRKTNRILVLHEDYEFLGFGAEISAQIADACFDHLDAPIARVAAKFAPIGFAAPYEDYILPNDNDVTEAIERLINY</sequence>
<reference evidence="6 7" key="1">
    <citation type="submission" date="2018-03" db="EMBL/GenBank/DDBJ databases">
        <title>Phenotypic and genomic properties of Cyclonatronum proteinivorum gen. nov., sp. nov., a haloalkaliphilic bacteroidete from soda lakes possessing Na+-translocating rhodopsin.</title>
        <authorList>
            <person name="Toshchakov S.V."/>
            <person name="Korzhenkov A."/>
            <person name="Samarov N.I."/>
            <person name="Kublanov I.V."/>
            <person name="Muntyan M.S."/>
            <person name="Sorokin D.Y."/>
        </authorList>
    </citation>
    <scope>NUCLEOTIDE SEQUENCE [LARGE SCALE GENOMIC DNA]</scope>
    <source>
        <strain evidence="6 7">Omega</strain>
    </source>
</reference>
<comment type="function">
    <text evidence="2">E1 component of the 2-oxoglutarate dehydrogenase (OGDH) complex which catalyzes the decarboxylation of 2-oxoglutarate, the first step in the conversion of 2-oxoglutarate to succinyl-CoA and CO(2).</text>
</comment>
<dbReference type="InterPro" id="IPR001017">
    <property type="entry name" value="DH_E1"/>
</dbReference>
<dbReference type="SUPFAM" id="SSF52922">
    <property type="entry name" value="TK C-terminal domain-like"/>
    <property type="match status" value="1"/>
</dbReference>
<dbReference type="Gene3D" id="3.40.50.920">
    <property type="match status" value="1"/>
</dbReference>
<dbReference type="InterPro" id="IPR009014">
    <property type="entry name" value="Transketo_C/PFOR_II"/>
</dbReference>
<keyword evidence="3" id="KW-0560">Oxidoreductase</keyword>
<protein>
    <submittedName>
        <fullName evidence="6">2-oxoisovalerate dehydrogenase E1 component</fullName>
    </submittedName>
</protein>
<keyword evidence="4" id="KW-0786">Thiamine pyrophosphate</keyword>
<proteinExistence type="predicted"/>
<dbReference type="CDD" id="cd02000">
    <property type="entry name" value="TPP_E1_PDC_ADC_BCADC"/>
    <property type="match status" value="1"/>
</dbReference>
<dbReference type="Pfam" id="PF02779">
    <property type="entry name" value="Transket_pyr"/>
    <property type="match status" value="1"/>
</dbReference>
<evidence type="ECO:0000256" key="1">
    <source>
        <dbReference type="ARBA" id="ARBA00001964"/>
    </source>
</evidence>
<dbReference type="Pfam" id="PF00676">
    <property type="entry name" value="E1_dh"/>
    <property type="match status" value="1"/>
</dbReference>
<accession>A0A345UMC9</accession>
<dbReference type="CDD" id="cd07036">
    <property type="entry name" value="TPP_PYR_E1-PDHc-beta_like"/>
    <property type="match status" value="1"/>
</dbReference>
<evidence type="ECO:0000259" key="5">
    <source>
        <dbReference type="SMART" id="SM00861"/>
    </source>
</evidence>
<dbReference type="InterPro" id="IPR033248">
    <property type="entry name" value="Transketolase_C"/>
</dbReference>
<dbReference type="RefSeq" id="WP_114984803.1">
    <property type="nucleotide sequence ID" value="NZ_CP027806.1"/>
</dbReference>
<comment type="cofactor">
    <cofactor evidence="1">
        <name>thiamine diphosphate</name>
        <dbReference type="ChEBI" id="CHEBI:58937"/>
    </cofactor>
</comment>
<dbReference type="EMBL" id="CP027806">
    <property type="protein sequence ID" value="AXJ01631.1"/>
    <property type="molecule type" value="Genomic_DNA"/>
</dbReference>
<dbReference type="KEGG" id="cprv:CYPRO_2389"/>
<dbReference type="InterPro" id="IPR029061">
    <property type="entry name" value="THDP-binding"/>
</dbReference>
<dbReference type="OrthoDB" id="9771835at2"/>
<dbReference type="SUPFAM" id="SSF52518">
    <property type="entry name" value="Thiamin diphosphate-binding fold (THDP-binding)"/>
    <property type="match status" value="2"/>
</dbReference>
<feature type="domain" description="Transketolase-like pyrimidine-binding" evidence="5">
    <location>
        <begin position="365"/>
        <end position="541"/>
    </location>
</feature>
<keyword evidence="7" id="KW-1185">Reference proteome</keyword>
<evidence type="ECO:0000256" key="4">
    <source>
        <dbReference type="ARBA" id="ARBA00023052"/>
    </source>
</evidence>
<dbReference type="FunFam" id="3.40.50.970:FF:000001">
    <property type="entry name" value="Pyruvate dehydrogenase E1 beta subunit"/>
    <property type="match status" value="1"/>
</dbReference>
<evidence type="ECO:0000313" key="6">
    <source>
        <dbReference type="EMBL" id="AXJ01631.1"/>
    </source>
</evidence>
<name>A0A345UMC9_9BACT</name>
<organism evidence="6 7">
    <name type="scientific">Cyclonatronum proteinivorum</name>
    <dbReference type="NCBI Taxonomy" id="1457365"/>
    <lineage>
        <taxon>Bacteria</taxon>
        <taxon>Pseudomonadati</taxon>
        <taxon>Balneolota</taxon>
        <taxon>Balneolia</taxon>
        <taxon>Balneolales</taxon>
        <taxon>Cyclonatronaceae</taxon>
        <taxon>Cyclonatronum</taxon>
    </lineage>
</organism>
<dbReference type="AlphaFoldDB" id="A0A345UMC9"/>
<dbReference type="FunFam" id="3.40.50.920:FF:000001">
    <property type="entry name" value="Pyruvate dehydrogenase E1 beta subunit"/>
    <property type="match status" value="1"/>
</dbReference>
<dbReference type="GO" id="GO:0016624">
    <property type="term" value="F:oxidoreductase activity, acting on the aldehyde or oxo group of donors, disulfide as acceptor"/>
    <property type="evidence" value="ECO:0007669"/>
    <property type="project" value="InterPro"/>
</dbReference>